<accession>A0A949Q4V8</accession>
<organism evidence="3 4">
    <name type="scientific">Tenebrionicola larvae</name>
    <dbReference type="NCBI Taxonomy" id="2815733"/>
    <lineage>
        <taxon>Bacteria</taxon>
        <taxon>Pseudomonadati</taxon>
        <taxon>Pseudomonadota</taxon>
        <taxon>Gammaproteobacteria</taxon>
        <taxon>Enterobacterales</taxon>
        <taxon>Enterobacteriaceae</taxon>
        <taxon>Tenebrionibacter/Tenebrionicola group</taxon>
        <taxon>Tenebrionicola</taxon>
    </lineage>
</organism>
<feature type="chain" id="PRO_5037452350" evidence="2">
    <location>
        <begin position="23"/>
        <end position="142"/>
    </location>
</feature>
<dbReference type="Proteomes" id="UP000746420">
    <property type="component" value="Unassembled WGS sequence"/>
</dbReference>
<dbReference type="InterPro" id="IPR009468">
    <property type="entry name" value="DUF1090"/>
</dbReference>
<evidence type="ECO:0000256" key="1">
    <source>
        <dbReference type="SAM" id="Coils"/>
    </source>
</evidence>
<evidence type="ECO:0000313" key="3">
    <source>
        <dbReference type="EMBL" id="MBV5095188.1"/>
    </source>
</evidence>
<protein>
    <submittedName>
        <fullName evidence="3">DUF1090 domain-containing protein</fullName>
    </submittedName>
</protein>
<proteinExistence type="predicted"/>
<feature type="coiled-coil region" evidence="1">
    <location>
        <begin position="69"/>
        <end position="136"/>
    </location>
</feature>
<evidence type="ECO:0000256" key="2">
    <source>
        <dbReference type="SAM" id="SignalP"/>
    </source>
</evidence>
<gene>
    <name evidence="3" type="ORF">JZ788_05440</name>
</gene>
<keyword evidence="4" id="KW-1185">Reference proteome</keyword>
<keyword evidence="1" id="KW-0175">Coiled coil</keyword>
<sequence>MKKLITALAVVASIGAMTSVQAAESCAAKASALEKEIRIAQHFGNAYKVAGLKKALAEVKAHCTNSSVLADAQKDVNKLERKLAEKREDIAEVQADLREAQRKGNIKKIAKYKRKLAEKQADLREIQQDLNRARAELAALQK</sequence>
<name>A0A949Q4V8_9ENTR</name>
<dbReference type="EMBL" id="JAGFEW010000008">
    <property type="protein sequence ID" value="MBV5095188.1"/>
    <property type="molecule type" value="Genomic_DNA"/>
</dbReference>
<dbReference type="Pfam" id="PF06476">
    <property type="entry name" value="DUF1090"/>
    <property type="match status" value="1"/>
</dbReference>
<keyword evidence="2" id="KW-0732">Signal</keyword>
<reference evidence="3 4" key="1">
    <citation type="submission" date="2021-03" db="EMBL/GenBank/DDBJ databases">
        <title>Tenobrionicola molitorae gen. nov., sp. nov. and Tenobrionicola larvae sp. nov., isolated from larvae of the mealworm Tenobrio molitor L., a proposal to transfer Erwinia teleogrylli Liu et al. 2016 to a new genus Entomohabitans as Entomohabitans teleogrylli comb. nov.</title>
        <authorList>
            <person name="Lee S.D."/>
            <person name="Yang H.L."/>
            <person name="Kim I.S."/>
        </authorList>
    </citation>
    <scope>NUCLEOTIDE SEQUENCE [LARGE SCALE GENOMIC DNA]</scope>
    <source>
        <strain evidence="3 4">YMB-R21</strain>
    </source>
</reference>
<comment type="caution">
    <text evidence="3">The sequence shown here is derived from an EMBL/GenBank/DDBJ whole genome shotgun (WGS) entry which is preliminary data.</text>
</comment>
<dbReference type="RefSeq" id="WP_249938818.1">
    <property type="nucleotide sequence ID" value="NZ_JAGFEW010000008.1"/>
</dbReference>
<dbReference type="AlphaFoldDB" id="A0A949Q4V8"/>
<feature type="signal peptide" evidence="2">
    <location>
        <begin position="1"/>
        <end position="22"/>
    </location>
</feature>
<evidence type="ECO:0000313" key="4">
    <source>
        <dbReference type="Proteomes" id="UP000746420"/>
    </source>
</evidence>